<evidence type="ECO:0000313" key="4">
    <source>
        <dbReference type="Proteomes" id="UP001445076"/>
    </source>
</evidence>
<keyword evidence="1" id="KW-0808">Transferase</keyword>
<dbReference type="EC" id="2.1.1.225" evidence="1"/>
<dbReference type="PANTHER" id="PTHR12998:SF0">
    <property type="entry name" value="TRNA:M(4)X MODIFICATION ENZYME TRM13 HOMOLOG"/>
    <property type="match status" value="1"/>
</dbReference>
<sequence>ILYLTRVYVFSSCFEHRLEQHLAICNAREKTGLSYMSRNINLRPGDQEEPPKTSLSSLSDQQLLSFITRVEAAHRENVGTIEESILSHHIMKKEMTRPGYGPSVVRHLSQNSSILGHLENSALLNTSITPTCFIEFGAGRGQLTNWLTEAVSDTSKSLFVLVDKGAQRYKFDAKLKYNSKLLIHRLRVDIQHLKMEGIPGLDTCDRIVGVGKHLCGGATDLALHCLSRCSRPVVAGLVLALCCHHRCTWNTYSGFTFLQDSGFCPSEFYTLTALTSWATCNSMDIPSKESLPDMLENYEKSEKMQIEEQVSKMPALTSQEGSQHLPSEDNHLMENRYTRLNLSAHYREEVGRKAKQLLDYGRVKYLQQQGFQCRLVQYVSKEKTLENIALVANFIGS</sequence>
<dbReference type="InterPro" id="IPR007871">
    <property type="entry name" value="Methyltransferase_TRM13"/>
</dbReference>
<keyword evidence="1" id="KW-0949">S-adenosyl-L-methionine</keyword>
<dbReference type="Pfam" id="PF05206">
    <property type="entry name" value="TRM13"/>
    <property type="match status" value="1"/>
</dbReference>
<dbReference type="GO" id="GO:0008270">
    <property type="term" value="F:zinc ion binding"/>
    <property type="evidence" value="ECO:0007669"/>
    <property type="project" value="UniProtKB-KW"/>
</dbReference>
<dbReference type="GO" id="GO:0030488">
    <property type="term" value="P:tRNA methylation"/>
    <property type="evidence" value="ECO:0007669"/>
    <property type="project" value="InterPro"/>
</dbReference>
<keyword evidence="1" id="KW-0819">tRNA processing</keyword>
<evidence type="ECO:0000256" key="1">
    <source>
        <dbReference type="RuleBase" id="RU367103"/>
    </source>
</evidence>
<dbReference type="InterPro" id="IPR039044">
    <property type="entry name" value="Trm13"/>
</dbReference>
<comment type="catalytic activity">
    <reaction evidence="1">
        <text>cytidine(4) in tRNA(Pro) + S-adenosyl-L-methionine = 2'-O-methylcytidine(4) in tRNA(Pro) + S-adenosyl-L-homocysteine + H(+)</text>
        <dbReference type="Rhea" id="RHEA:32767"/>
        <dbReference type="Rhea" id="RHEA-COMP:10397"/>
        <dbReference type="Rhea" id="RHEA-COMP:10398"/>
        <dbReference type="ChEBI" id="CHEBI:15378"/>
        <dbReference type="ChEBI" id="CHEBI:57856"/>
        <dbReference type="ChEBI" id="CHEBI:59789"/>
        <dbReference type="ChEBI" id="CHEBI:74495"/>
        <dbReference type="ChEBI" id="CHEBI:82748"/>
        <dbReference type="EC" id="2.1.1.225"/>
    </reaction>
</comment>
<keyword evidence="1" id="KW-0863">Zinc-finger</keyword>
<keyword evidence="4" id="KW-1185">Reference proteome</keyword>
<evidence type="ECO:0000313" key="3">
    <source>
        <dbReference type="EMBL" id="KAK8723238.1"/>
    </source>
</evidence>
<name>A0AAW0W0U4_CHEQU</name>
<feature type="domain" description="Methyltransferase TRM13" evidence="2">
    <location>
        <begin position="110"/>
        <end position="392"/>
    </location>
</feature>
<comment type="function">
    <text evidence="1">tRNA methylase which 2'-O-methylates cytidine(4) in tRNA(Pro) and tRNA(Gly)(GCC), and adenosine(4) in tRNA(His).</text>
</comment>
<gene>
    <name evidence="3" type="ORF">OTU49_011926</name>
</gene>
<dbReference type="GO" id="GO:0106050">
    <property type="term" value="F:tRNA 2'-O-methyltransferase activity"/>
    <property type="evidence" value="ECO:0007669"/>
    <property type="project" value="UniProtKB-UniRule"/>
</dbReference>
<keyword evidence="1" id="KW-0862">Zinc</keyword>
<comment type="catalytic activity">
    <reaction evidence="1">
        <text>cytidine(4) in tRNA(Gly)(GCC) + S-adenosyl-L-methionine = 2'-O-methylcytidine(4) in tRNA(Gly)(GCC) + S-adenosyl-L-homocysteine + H(+)</text>
        <dbReference type="Rhea" id="RHEA:43192"/>
        <dbReference type="Rhea" id="RHEA-COMP:10399"/>
        <dbReference type="Rhea" id="RHEA-COMP:10400"/>
        <dbReference type="ChEBI" id="CHEBI:15378"/>
        <dbReference type="ChEBI" id="CHEBI:57856"/>
        <dbReference type="ChEBI" id="CHEBI:59789"/>
        <dbReference type="ChEBI" id="CHEBI:74495"/>
        <dbReference type="ChEBI" id="CHEBI:82748"/>
        <dbReference type="EC" id="2.1.1.225"/>
    </reaction>
</comment>
<keyword evidence="1" id="KW-0489">Methyltransferase</keyword>
<proteinExistence type="inferred from homology"/>
<keyword evidence="1" id="KW-0479">Metal-binding</keyword>
<accession>A0AAW0W0U4</accession>
<dbReference type="PANTHER" id="PTHR12998">
    <property type="entry name" value="TRNA:M(4)X MODIFICATION ENZYME TRM13 HOMOLOG"/>
    <property type="match status" value="1"/>
</dbReference>
<feature type="non-terminal residue" evidence="3">
    <location>
        <position position="1"/>
    </location>
</feature>
<comment type="catalytic activity">
    <reaction evidence="1">
        <text>adenosine(4) in tRNA(His) + S-adenosyl-L-methionine = 2'-O-methyladenosine(4) in tRNA(His) + S-adenosyl-L-homocysteine + H(+)</text>
        <dbReference type="Rhea" id="RHEA:43196"/>
        <dbReference type="Rhea" id="RHEA-COMP:10401"/>
        <dbReference type="Rhea" id="RHEA-COMP:10402"/>
        <dbReference type="ChEBI" id="CHEBI:15378"/>
        <dbReference type="ChEBI" id="CHEBI:57856"/>
        <dbReference type="ChEBI" id="CHEBI:59789"/>
        <dbReference type="ChEBI" id="CHEBI:74411"/>
        <dbReference type="ChEBI" id="CHEBI:74477"/>
        <dbReference type="EC" id="2.1.1.225"/>
    </reaction>
</comment>
<reference evidence="3 4" key="1">
    <citation type="journal article" date="2024" name="BMC Genomics">
        <title>Genome assembly of redclaw crayfish (Cherax quadricarinatus) provides insights into its immune adaptation and hypoxia tolerance.</title>
        <authorList>
            <person name="Liu Z."/>
            <person name="Zheng J."/>
            <person name="Li H."/>
            <person name="Fang K."/>
            <person name="Wang S."/>
            <person name="He J."/>
            <person name="Zhou D."/>
            <person name="Weng S."/>
            <person name="Chi M."/>
            <person name="Gu Z."/>
            <person name="He J."/>
            <person name="Li F."/>
            <person name="Wang M."/>
        </authorList>
    </citation>
    <scope>NUCLEOTIDE SEQUENCE [LARGE SCALE GENOMIC DNA]</scope>
    <source>
        <strain evidence="3">ZL_2023a</strain>
    </source>
</reference>
<comment type="caution">
    <text evidence="3">The sequence shown here is derived from an EMBL/GenBank/DDBJ whole genome shotgun (WGS) entry which is preliminary data.</text>
</comment>
<dbReference type="AlphaFoldDB" id="A0AAW0W0U4"/>
<dbReference type="Proteomes" id="UP001445076">
    <property type="component" value="Unassembled WGS sequence"/>
</dbReference>
<organism evidence="3 4">
    <name type="scientific">Cherax quadricarinatus</name>
    <name type="common">Australian red claw crayfish</name>
    <dbReference type="NCBI Taxonomy" id="27406"/>
    <lineage>
        <taxon>Eukaryota</taxon>
        <taxon>Metazoa</taxon>
        <taxon>Ecdysozoa</taxon>
        <taxon>Arthropoda</taxon>
        <taxon>Crustacea</taxon>
        <taxon>Multicrustacea</taxon>
        <taxon>Malacostraca</taxon>
        <taxon>Eumalacostraca</taxon>
        <taxon>Eucarida</taxon>
        <taxon>Decapoda</taxon>
        <taxon>Pleocyemata</taxon>
        <taxon>Astacidea</taxon>
        <taxon>Parastacoidea</taxon>
        <taxon>Parastacidae</taxon>
        <taxon>Cherax</taxon>
    </lineage>
</organism>
<evidence type="ECO:0000259" key="2">
    <source>
        <dbReference type="Pfam" id="PF05206"/>
    </source>
</evidence>
<protein>
    <recommendedName>
        <fullName evidence="1">tRNA:m(4)X modification enzyme TRM13</fullName>
        <ecNumber evidence="1">2.1.1.225</ecNumber>
    </recommendedName>
</protein>
<dbReference type="EMBL" id="JARKIK010000091">
    <property type="protein sequence ID" value="KAK8723238.1"/>
    <property type="molecule type" value="Genomic_DNA"/>
</dbReference>
<comment type="similarity">
    <text evidence="1">Belongs to the methyltransferase TRM13 family.</text>
</comment>